<evidence type="ECO:0000313" key="6">
    <source>
        <dbReference type="Proteomes" id="UP001652662"/>
    </source>
</evidence>
<dbReference type="GeneID" id="139075080"/>
<reference evidence="7" key="1">
    <citation type="submission" date="2025-08" db="UniProtKB">
        <authorList>
            <consortium name="RefSeq"/>
        </authorList>
    </citation>
    <scope>IDENTIFICATION</scope>
    <source>
        <tissue evidence="7">Blood</tissue>
    </source>
</reference>
<evidence type="ECO:0000259" key="5">
    <source>
        <dbReference type="PROSITE" id="PS51465"/>
    </source>
</evidence>
<keyword evidence="3" id="KW-1015">Disulfide bond</keyword>
<evidence type="ECO:0000256" key="4">
    <source>
        <dbReference type="SAM" id="Phobius"/>
    </source>
</evidence>
<feature type="transmembrane region" description="Helical" evidence="4">
    <location>
        <begin position="6"/>
        <end position="27"/>
    </location>
</feature>
<dbReference type="PRINTS" id="PR00290">
    <property type="entry name" value="KAZALINHBTR"/>
</dbReference>
<dbReference type="SUPFAM" id="SSF100895">
    <property type="entry name" value="Kazal-type serine protease inhibitors"/>
    <property type="match status" value="1"/>
</dbReference>
<sequence length="88" mass="9799">MAFFEVIKAISFFILASSVFSGILFGISASLEIHQPDCDKYADAKMGCTTEYFPVCGSDGNTYSNVCIFCREVGKRGDQLKFNHYFPC</sequence>
<keyword evidence="4" id="KW-1133">Transmembrane helix</keyword>
<evidence type="ECO:0000256" key="3">
    <source>
        <dbReference type="ARBA" id="ARBA00023157"/>
    </source>
</evidence>
<dbReference type="InterPro" id="IPR036058">
    <property type="entry name" value="Kazal_dom_sf"/>
</dbReference>
<dbReference type="SMART" id="SM00280">
    <property type="entry name" value="KAZAL"/>
    <property type="match status" value="1"/>
</dbReference>
<feature type="domain" description="Kazal-like" evidence="5">
    <location>
        <begin position="32"/>
        <end position="88"/>
    </location>
</feature>
<dbReference type="PANTHER" id="PTHR21312">
    <property type="entry name" value="SERINE PROTEASE INHIBITOR"/>
    <property type="match status" value="1"/>
</dbReference>
<evidence type="ECO:0000256" key="1">
    <source>
        <dbReference type="ARBA" id="ARBA00022690"/>
    </source>
</evidence>
<organism evidence="6 7">
    <name type="scientific">Equus przewalskii</name>
    <name type="common">Przewalski's horse</name>
    <name type="synonym">Equus caballus przewalskii</name>
    <dbReference type="NCBI Taxonomy" id="9798"/>
    <lineage>
        <taxon>Eukaryota</taxon>
        <taxon>Metazoa</taxon>
        <taxon>Chordata</taxon>
        <taxon>Craniata</taxon>
        <taxon>Vertebrata</taxon>
        <taxon>Euteleostomi</taxon>
        <taxon>Mammalia</taxon>
        <taxon>Eutheria</taxon>
        <taxon>Laurasiatheria</taxon>
        <taxon>Perissodactyla</taxon>
        <taxon>Equidae</taxon>
        <taxon>Equus</taxon>
    </lineage>
</organism>
<dbReference type="PANTHER" id="PTHR21312:SF30">
    <property type="entry name" value="SERINE PROTEASE INHIBITOR KAZAL-TYPE 11-RELATED"/>
    <property type="match status" value="1"/>
</dbReference>
<dbReference type="Gene3D" id="3.30.60.30">
    <property type="match status" value="1"/>
</dbReference>
<evidence type="ECO:0000256" key="2">
    <source>
        <dbReference type="ARBA" id="ARBA00022900"/>
    </source>
</evidence>
<keyword evidence="2" id="KW-0722">Serine protease inhibitor</keyword>
<dbReference type="PROSITE" id="PS00282">
    <property type="entry name" value="KAZAL_1"/>
    <property type="match status" value="1"/>
</dbReference>
<dbReference type="PROSITE" id="PS51465">
    <property type="entry name" value="KAZAL_2"/>
    <property type="match status" value="1"/>
</dbReference>
<name>A0ABM4KB16_EQUPR</name>
<dbReference type="InterPro" id="IPR001239">
    <property type="entry name" value="Prot_inh_Kazal-m"/>
</dbReference>
<keyword evidence="6" id="KW-1185">Reference proteome</keyword>
<keyword evidence="1" id="KW-0646">Protease inhibitor</keyword>
<evidence type="ECO:0000313" key="7">
    <source>
        <dbReference type="RefSeq" id="XP_070425374.1"/>
    </source>
</evidence>
<dbReference type="Pfam" id="PF00050">
    <property type="entry name" value="Kazal_1"/>
    <property type="match status" value="1"/>
</dbReference>
<keyword evidence="4" id="KW-0472">Membrane</keyword>
<dbReference type="CDD" id="cd00104">
    <property type="entry name" value="KAZAL_FS"/>
    <property type="match status" value="1"/>
</dbReference>
<dbReference type="InterPro" id="IPR002350">
    <property type="entry name" value="Kazal_dom"/>
</dbReference>
<keyword evidence="4" id="KW-0812">Transmembrane</keyword>
<dbReference type="RefSeq" id="XP_070425374.1">
    <property type="nucleotide sequence ID" value="XM_070569273.1"/>
</dbReference>
<protein>
    <submittedName>
        <fullName evidence="7">Ovomucoid-like</fullName>
    </submittedName>
</protein>
<proteinExistence type="predicted"/>
<dbReference type="Proteomes" id="UP001652662">
    <property type="component" value="Chromosome 13"/>
</dbReference>
<gene>
    <name evidence="7" type="primary">LOC139075080</name>
</gene>
<accession>A0ABM4KB16</accession>